<dbReference type="SMART" id="SM00219">
    <property type="entry name" value="TyrKc"/>
    <property type="match status" value="1"/>
</dbReference>
<dbReference type="Gene3D" id="1.10.510.10">
    <property type="entry name" value="Transferase(Phosphotransferase) domain 1"/>
    <property type="match status" value="1"/>
</dbReference>
<dbReference type="InterPro" id="IPR050122">
    <property type="entry name" value="RTK"/>
</dbReference>
<dbReference type="PANTHER" id="PTHR24416">
    <property type="entry name" value="TYROSINE-PROTEIN KINASE RECEPTOR"/>
    <property type="match status" value="1"/>
</dbReference>
<keyword evidence="2" id="KW-0812">Transmembrane</keyword>
<feature type="domain" description="Protein kinase" evidence="10">
    <location>
        <begin position="1"/>
        <end position="124"/>
    </location>
</feature>
<keyword evidence="8" id="KW-0472">Membrane</keyword>
<keyword evidence="12" id="KW-1185">Reference proteome</keyword>
<dbReference type="AlphaFoldDB" id="A0AAW0X475"/>
<evidence type="ECO:0000259" key="10">
    <source>
        <dbReference type="PROSITE" id="PS50011"/>
    </source>
</evidence>
<accession>A0AAW0X475</accession>
<name>A0AAW0X475_CHEQU</name>
<keyword evidence="7" id="KW-1133">Transmembrane helix</keyword>
<keyword evidence="6" id="KW-0067">ATP-binding</keyword>
<dbReference type="GO" id="GO:0043235">
    <property type="term" value="C:receptor complex"/>
    <property type="evidence" value="ECO:0007669"/>
    <property type="project" value="TreeGrafter"/>
</dbReference>
<dbReference type="GO" id="GO:0005524">
    <property type="term" value="F:ATP binding"/>
    <property type="evidence" value="ECO:0007669"/>
    <property type="project" value="UniProtKB-KW"/>
</dbReference>
<feature type="non-terminal residue" evidence="11">
    <location>
        <position position="1"/>
    </location>
</feature>
<gene>
    <name evidence="11" type="ORF">OTU49_004019</name>
</gene>
<dbReference type="Proteomes" id="UP001445076">
    <property type="component" value="Unassembled WGS sequence"/>
</dbReference>
<dbReference type="GO" id="GO:0007169">
    <property type="term" value="P:cell surface receptor protein tyrosine kinase signaling pathway"/>
    <property type="evidence" value="ECO:0007669"/>
    <property type="project" value="TreeGrafter"/>
</dbReference>
<dbReference type="InterPro" id="IPR011009">
    <property type="entry name" value="Kinase-like_dom_sf"/>
</dbReference>
<feature type="region of interest" description="Disordered" evidence="9">
    <location>
        <begin position="198"/>
        <end position="220"/>
    </location>
</feature>
<dbReference type="InterPro" id="IPR000719">
    <property type="entry name" value="Prot_kinase_dom"/>
</dbReference>
<proteinExistence type="predicted"/>
<evidence type="ECO:0000313" key="12">
    <source>
        <dbReference type="Proteomes" id="UP001445076"/>
    </source>
</evidence>
<dbReference type="PRINTS" id="PR00109">
    <property type="entry name" value="TYRKINASE"/>
</dbReference>
<dbReference type="InterPro" id="IPR001245">
    <property type="entry name" value="Ser-Thr/Tyr_kinase_cat_dom"/>
</dbReference>
<evidence type="ECO:0000256" key="6">
    <source>
        <dbReference type="ARBA" id="ARBA00022840"/>
    </source>
</evidence>
<evidence type="ECO:0000256" key="9">
    <source>
        <dbReference type="SAM" id="MobiDB-lite"/>
    </source>
</evidence>
<evidence type="ECO:0000256" key="1">
    <source>
        <dbReference type="ARBA" id="ARBA00004479"/>
    </source>
</evidence>
<reference evidence="11 12" key="1">
    <citation type="journal article" date="2024" name="BMC Genomics">
        <title>Genome assembly of redclaw crayfish (Cherax quadricarinatus) provides insights into its immune adaptation and hypoxia tolerance.</title>
        <authorList>
            <person name="Liu Z."/>
            <person name="Zheng J."/>
            <person name="Li H."/>
            <person name="Fang K."/>
            <person name="Wang S."/>
            <person name="He J."/>
            <person name="Zhou D."/>
            <person name="Weng S."/>
            <person name="Chi M."/>
            <person name="Gu Z."/>
            <person name="He J."/>
            <person name="Li F."/>
            <person name="Wang M."/>
        </authorList>
    </citation>
    <scope>NUCLEOTIDE SEQUENCE [LARGE SCALE GENOMIC DNA]</scope>
    <source>
        <strain evidence="11">ZL_2023a</strain>
    </source>
</reference>
<evidence type="ECO:0000256" key="2">
    <source>
        <dbReference type="ARBA" id="ARBA00022692"/>
    </source>
</evidence>
<evidence type="ECO:0000256" key="4">
    <source>
        <dbReference type="ARBA" id="ARBA00022737"/>
    </source>
</evidence>
<dbReference type="SUPFAM" id="SSF56112">
    <property type="entry name" value="Protein kinase-like (PK-like)"/>
    <property type="match status" value="1"/>
</dbReference>
<dbReference type="InterPro" id="IPR020635">
    <property type="entry name" value="Tyr_kinase_cat_dom"/>
</dbReference>
<keyword evidence="5" id="KW-0547">Nucleotide-binding</keyword>
<dbReference type="Pfam" id="PF07714">
    <property type="entry name" value="PK_Tyr_Ser-Thr"/>
    <property type="match status" value="1"/>
</dbReference>
<feature type="compositionally biased region" description="Acidic residues" evidence="9">
    <location>
        <begin position="211"/>
        <end position="220"/>
    </location>
</feature>
<evidence type="ECO:0000256" key="3">
    <source>
        <dbReference type="ARBA" id="ARBA00022729"/>
    </source>
</evidence>
<organism evidence="11 12">
    <name type="scientific">Cherax quadricarinatus</name>
    <name type="common">Australian red claw crayfish</name>
    <dbReference type="NCBI Taxonomy" id="27406"/>
    <lineage>
        <taxon>Eukaryota</taxon>
        <taxon>Metazoa</taxon>
        <taxon>Ecdysozoa</taxon>
        <taxon>Arthropoda</taxon>
        <taxon>Crustacea</taxon>
        <taxon>Multicrustacea</taxon>
        <taxon>Malacostraca</taxon>
        <taxon>Eumalacostraca</taxon>
        <taxon>Eucarida</taxon>
        <taxon>Decapoda</taxon>
        <taxon>Pleocyemata</taxon>
        <taxon>Astacidea</taxon>
        <taxon>Parastacoidea</taxon>
        <taxon>Parastacidae</taxon>
        <taxon>Cherax</taxon>
    </lineage>
</organism>
<comment type="subcellular location">
    <subcellularLocation>
        <location evidence="1">Membrane</location>
        <topology evidence="1">Single-pass type I membrane protein</topology>
    </subcellularLocation>
</comment>
<dbReference type="GO" id="GO:0005886">
    <property type="term" value="C:plasma membrane"/>
    <property type="evidence" value="ECO:0007669"/>
    <property type="project" value="TreeGrafter"/>
</dbReference>
<protein>
    <recommendedName>
        <fullName evidence="10">Protein kinase domain-containing protein</fullName>
    </recommendedName>
</protein>
<feature type="non-terminal residue" evidence="11">
    <location>
        <position position="263"/>
    </location>
</feature>
<comment type="caution">
    <text evidence="11">The sequence shown here is derived from an EMBL/GenBank/DDBJ whole genome shotgun (WGS) entry which is preliminary data.</text>
</comment>
<dbReference type="PANTHER" id="PTHR24416:SF525">
    <property type="entry name" value="INSULIN-LIKE RECEPTOR"/>
    <property type="match status" value="1"/>
</dbReference>
<keyword evidence="4" id="KW-0677">Repeat</keyword>
<evidence type="ECO:0000256" key="5">
    <source>
        <dbReference type="ARBA" id="ARBA00022741"/>
    </source>
</evidence>
<sequence>IGDFGFTRYLNTDYYRKQGQEFLPVRWMAPESLHYGRYSSRSDVWSYGVLMWEIVTRGAFPYQGYANEEVCSMIISGSRLEFPGNCPEFVRSLTQQCWRSQAKERPTFIQLLRLLMPRTSTQYFEFFQRVSYFHSASCCDSESDDEGFIASGSLNPSQEDAEAEHSFSASLPPFQSFSASLPPFQTFSTSLPPYLPHNHNNHQHYYHDNGPDTDDDTAGEDDLVRLTPYKRTSCASLSCIMRSHSTDVQNNPATDTTKHRSLC</sequence>
<evidence type="ECO:0000313" key="11">
    <source>
        <dbReference type="EMBL" id="KAK8738697.1"/>
    </source>
</evidence>
<keyword evidence="3" id="KW-0732">Signal</keyword>
<dbReference type="GO" id="GO:0004714">
    <property type="term" value="F:transmembrane receptor protein tyrosine kinase activity"/>
    <property type="evidence" value="ECO:0007669"/>
    <property type="project" value="TreeGrafter"/>
</dbReference>
<evidence type="ECO:0000256" key="7">
    <source>
        <dbReference type="ARBA" id="ARBA00022989"/>
    </source>
</evidence>
<evidence type="ECO:0000256" key="8">
    <source>
        <dbReference type="ARBA" id="ARBA00023136"/>
    </source>
</evidence>
<dbReference type="EMBL" id="JARKIK010000039">
    <property type="protein sequence ID" value="KAK8738697.1"/>
    <property type="molecule type" value="Genomic_DNA"/>
</dbReference>
<dbReference type="PROSITE" id="PS50011">
    <property type="entry name" value="PROTEIN_KINASE_DOM"/>
    <property type="match status" value="1"/>
</dbReference>